<feature type="chain" id="PRO_5026183839" description="Lipoprotein" evidence="1">
    <location>
        <begin position="27"/>
        <end position="71"/>
    </location>
</feature>
<keyword evidence="1" id="KW-0732">Signal</keyword>
<evidence type="ECO:0000313" key="2">
    <source>
        <dbReference type="EMBL" id="QIM10831.1"/>
    </source>
</evidence>
<dbReference type="EMBL" id="MT002444">
    <property type="protein sequence ID" value="QIM10831.1"/>
    <property type="molecule type" value="Genomic_DNA"/>
</dbReference>
<evidence type="ECO:0008006" key="3">
    <source>
        <dbReference type="Google" id="ProtNLM"/>
    </source>
</evidence>
<protein>
    <recommendedName>
        <fullName evidence="3">Lipoprotein</fullName>
    </recommendedName>
</protein>
<dbReference type="PROSITE" id="PS51257">
    <property type="entry name" value="PROKAR_LIPOPROTEIN"/>
    <property type="match status" value="1"/>
</dbReference>
<reference evidence="2" key="1">
    <citation type="journal article" date="2020" name="J. ISSAAS">
        <title>Lactobacilli and other gastrointestinal microbiota of Peromyscus leucopus, reservoir host for agents of Lyme disease and other zoonoses in North America.</title>
        <authorList>
            <person name="Milovic A."/>
            <person name="Bassam K."/>
            <person name="Shao H."/>
            <person name="Chatzistamou I."/>
            <person name="Tufts D.M."/>
            <person name="Diuk-Wasser M."/>
            <person name="Barbour A.G."/>
        </authorList>
    </citation>
    <scope>NUCLEOTIDE SEQUENCE</scope>
    <source>
        <strain evidence="2">LL71</strain>
    </source>
</reference>
<dbReference type="AlphaFoldDB" id="A0A6G8F4B1"/>
<proteinExistence type="predicted"/>
<organism evidence="2">
    <name type="scientific">uncultured Muribaculaceae bacterium</name>
    <dbReference type="NCBI Taxonomy" id="2301481"/>
    <lineage>
        <taxon>Bacteria</taxon>
        <taxon>Pseudomonadati</taxon>
        <taxon>Bacteroidota</taxon>
        <taxon>Bacteroidia</taxon>
        <taxon>Bacteroidales</taxon>
        <taxon>Muribaculaceae</taxon>
        <taxon>environmental samples</taxon>
    </lineage>
</organism>
<accession>A0A6G8F4B1</accession>
<feature type="signal peptide" evidence="1">
    <location>
        <begin position="1"/>
        <end position="26"/>
    </location>
</feature>
<gene>
    <name evidence="2" type="ORF">Muribac1_0400</name>
</gene>
<sequence>MKKVVLSLAVLFSVAMVSCGGQKAEAADSDSVVVEEVAVEEVVVDSPVSADSAVVDSTVAVAAEAAAEPAK</sequence>
<evidence type="ECO:0000256" key="1">
    <source>
        <dbReference type="SAM" id="SignalP"/>
    </source>
</evidence>
<name>A0A6G8F4B1_9BACT</name>